<dbReference type="EMBL" id="FAXA01000095">
    <property type="protein sequence ID" value="CUV01525.1"/>
    <property type="molecule type" value="Genomic_DNA"/>
</dbReference>
<gene>
    <name evidence="2" type="ORF">MGWOODY_Clf410</name>
</gene>
<keyword evidence="1" id="KW-0472">Membrane</keyword>
<feature type="transmembrane region" description="Helical" evidence="1">
    <location>
        <begin position="239"/>
        <end position="260"/>
    </location>
</feature>
<feature type="transmembrane region" description="Helical" evidence="1">
    <location>
        <begin position="200"/>
        <end position="227"/>
    </location>
</feature>
<organism evidence="2">
    <name type="scientific">hydrothermal vent metagenome</name>
    <dbReference type="NCBI Taxonomy" id="652676"/>
    <lineage>
        <taxon>unclassified sequences</taxon>
        <taxon>metagenomes</taxon>
        <taxon>ecological metagenomes</taxon>
    </lineage>
</organism>
<protein>
    <submittedName>
        <fullName evidence="2">Cytochrome c biogenesis protein, transmembrane region</fullName>
    </submittedName>
</protein>
<evidence type="ECO:0000256" key="1">
    <source>
        <dbReference type="SAM" id="Phobius"/>
    </source>
</evidence>
<dbReference type="AlphaFoldDB" id="A0A160V8K8"/>
<proteinExistence type="predicted"/>
<feature type="transmembrane region" description="Helical" evidence="1">
    <location>
        <begin position="121"/>
        <end position="149"/>
    </location>
</feature>
<evidence type="ECO:0000313" key="2">
    <source>
        <dbReference type="EMBL" id="CUV01525.1"/>
    </source>
</evidence>
<dbReference type="PANTHER" id="PTHR31272:SF4">
    <property type="entry name" value="CYTOCHROME C-TYPE BIOGENESIS PROTEIN HI_1454-RELATED"/>
    <property type="match status" value="1"/>
</dbReference>
<feature type="transmembrane region" description="Helical" evidence="1">
    <location>
        <begin position="280"/>
        <end position="300"/>
    </location>
</feature>
<keyword evidence="1 2" id="KW-0812">Transmembrane</keyword>
<feature type="transmembrane region" description="Helical" evidence="1">
    <location>
        <begin position="155"/>
        <end position="179"/>
    </location>
</feature>
<accession>A0A160V8K8</accession>
<reference evidence="2" key="1">
    <citation type="submission" date="2015-10" db="EMBL/GenBank/DDBJ databases">
        <authorList>
            <person name="Gilbert D.G."/>
        </authorList>
    </citation>
    <scope>NUCLEOTIDE SEQUENCE</scope>
</reference>
<dbReference type="InterPro" id="IPR051790">
    <property type="entry name" value="Cytochrome_c-biogenesis_DsbD"/>
</dbReference>
<feature type="transmembrane region" description="Helical" evidence="1">
    <location>
        <begin position="20"/>
        <end position="43"/>
    </location>
</feature>
<sequence>MFQLISKAINFSNPNFMRSVVLPVVVAAVALATAFIGALIIGSDSGIDDVNLFVERLSGDSSSWLGGLVGASALFALAAGMASAVNPCGFAMLPAYLGMYLGDAGDPEKAVRPMQQIGRAVLVGLTVTTGFVVLFGIVGLIIGLGASFIDDLLQWLGLFIGIGLALVGARMVGGGKLYTGVAARAASHMGNPAQVSMKGYFIFGISYGTASLSCTLPIFLAVVGISVAGRGAPLVLSDFLLFALGMGMVIMALTLGMAFFKTAMVGALRKILPYTQPVGAWLMVIAGTYIVFYWLTIGGLL</sequence>
<dbReference type="PANTHER" id="PTHR31272">
    <property type="entry name" value="CYTOCHROME C-TYPE BIOGENESIS PROTEIN HI_1454-RELATED"/>
    <property type="match status" value="1"/>
</dbReference>
<keyword evidence="1" id="KW-1133">Transmembrane helix</keyword>
<feature type="transmembrane region" description="Helical" evidence="1">
    <location>
        <begin position="63"/>
        <end position="85"/>
    </location>
</feature>
<name>A0A160V8K8_9ZZZZ</name>